<dbReference type="Gene3D" id="3.40.50.2000">
    <property type="entry name" value="Glycogen Phosphorylase B"/>
    <property type="match status" value="2"/>
</dbReference>
<sequence>MAKTMLMITSVASMIKQFNMDNIAILQDLGYQVHVATNFKHGSTMSAEENRHLKNELKKLGVIAHHIDFPRGIGTPVTLITAIHQLSDVMSSYRYDFIHCQSPIGGVCGRLIGHKYKVKVLYTAHGFQFFHGGPKKDWLLFYPIEYFLARYTEQIITINNDDFSLAQHFPHAKARYIPGVGINYKNITMMAPTQDKISLLRKEFGIPENSFVIISVGELSQRKNHQVIIKALAKLKSQNVFYLICGHGNEKKNLELLAEKLNISKKVKLLGYRTDISDLLHMADISAFPSRREGLGLAGLEAMAAGLPLITSNVQGIKDYSINGVTGFVSSPLDVDKFAIGIKTLINDNKLRRKMGTNNIKQVEKFDISNVNKIMEEIYSEL</sequence>
<dbReference type="GO" id="GO:0016757">
    <property type="term" value="F:glycosyltransferase activity"/>
    <property type="evidence" value="ECO:0007669"/>
    <property type="project" value="InterPro"/>
</dbReference>
<dbReference type="PANTHER" id="PTHR12526:SF630">
    <property type="entry name" value="GLYCOSYLTRANSFERASE"/>
    <property type="match status" value="1"/>
</dbReference>
<dbReference type="InterPro" id="IPR028098">
    <property type="entry name" value="Glyco_trans_4-like_N"/>
</dbReference>
<dbReference type="PANTHER" id="PTHR12526">
    <property type="entry name" value="GLYCOSYLTRANSFERASE"/>
    <property type="match status" value="1"/>
</dbReference>
<dbReference type="Proteomes" id="UP000051181">
    <property type="component" value="Unassembled WGS sequence"/>
</dbReference>
<dbReference type="Pfam" id="PF13579">
    <property type="entry name" value="Glyco_trans_4_4"/>
    <property type="match status" value="1"/>
</dbReference>
<evidence type="ECO:0000259" key="1">
    <source>
        <dbReference type="Pfam" id="PF00534"/>
    </source>
</evidence>
<keyword evidence="3" id="KW-0808">Transferase</keyword>
<reference evidence="3 4" key="1">
    <citation type="journal article" date="2015" name="Genome Announc.">
        <title>Expanding the biotechnology potential of lactobacilli through comparative genomics of 213 strains and associated genera.</title>
        <authorList>
            <person name="Sun Z."/>
            <person name="Harris H.M."/>
            <person name="McCann A."/>
            <person name="Guo C."/>
            <person name="Argimon S."/>
            <person name="Zhang W."/>
            <person name="Yang X."/>
            <person name="Jeffery I.B."/>
            <person name="Cooney J.C."/>
            <person name="Kagawa T.F."/>
            <person name="Liu W."/>
            <person name="Song Y."/>
            <person name="Salvetti E."/>
            <person name="Wrobel A."/>
            <person name="Rasinkangas P."/>
            <person name="Parkhill J."/>
            <person name="Rea M.C."/>
            <person name="O'Sullivan O."/>
            <person name="Ritari J."/>
            <person name="Douillard F.P."/>
            <person name="Paul Ross R."/>
            <person name="Yang R."/>
            <person name="Briner A.E."/>
            <person name="Felis G.E."/>
            <person name="de Vos W.M."/>
            <person name="Barrangou R."/>
            <person name="Klaenhammer T.R."/>
            <person name="Caufield P.W."/>
            <person name="Cui Y."/>
            <person name="Zhang H."/>
            <person name="O'Toole P.W."/>
        </authorList>
    </citation>
    <scope>NUCLEOTIDE SEQUENCE [LARGE SCALE GENOMIC DNA]</scope>
    <source>
        <strain evidence="3 4">DSM 20001</strain>
    </source>
</reference>
<proteinExistence type="predicted"/>
<dbReference type="SUPFAM" id="SSF53756">
    <property type="entry name" value="UDP-Glycosyltransferase/glycogen phosphorylase"/>
    <property type="match status" value="1"/>
</dbReference>
<feature type="domain" description="Glycosyl transferase family 1" evidence="1">
    <location>
        <begin position="200"/>
        <end position="361"/>
    </location>
</feature>
<dbReference type="PATRIC" id="fig|913848.6.peg.72"/>
<dbReference type="Pfam" id="PF00534">
    <property type="entry name" value="Glycos_transf_1"/>
    <property type="match status" value="1"/>
</dbReference>
<comment type="caution">
    <text evidence="3">The sequence shown here is derived from an EMBL/GenBank/DDBJ whole genome shotgun (WGS) entry which is preliminary data.</text>
</comment>
<organism evidence="3 4">
    <name type="scientific">Loigolactobacillus coryniformis subsp. coryniformis KCTC 3167 = DSM 20001</name>
    <dbReference type="NCBI Taxonomy" id="913848"/>
    <lineage>
        <taxon>Bacteria</taxon>
        <taxon>Bacillati</taxon>
        <taxon>Bacillota</taxon>
        <taxon>Bacilli</taxon>
        <taxon>Lactobacillales</taxon>
        <taxon>Lactobacillaceae</taxon>
        <taxon>Loigolactobacillus</taxon>
    </lineage>
</organism>
<evidence type="ECO:0000313" key="3">
    <source>
        <dbReference type="EMBL" id="KRK19329.1"/>
    </source>
</evidence>
<dbReference type="EMBL" id="AZCN01000001">
    <property type="protein sequence ID" value="KRK19329.1"/>
    <property type="molecule type" value="Genomic_DNA"/>
</dbReference>
<name>A0A0R1FHV0_9LACO</name>
<evidence type="ECO:0000313" key="4">
    <source>
        <dbReference type="Proteomes" id="UP000051181"/>
    </source>
</evidence>
<protein>
    <submittedName>
        <fullName evidence="3">Glycosyltransferase</fullName>
    </submittedName>
</protein>
<evidence type="ECO:0000259" key="2">
    <source>
        <dbReference type="Pfam" id="PF13579"/>
    </source>
</evidence>
<gene>
    <name evidence="3" type="ORF">FD22_GL000074</name>
</gene>
<dbReference type="GeneID" id="65918388"/>
<feature type="domain" description="Glycosyltransferase subfamily 4-like N-terminal" evidence="2">
    <location>
        <begin position="23"/>
        <end position="162"/>
    </location>
</feature>
<dbReference type="InterPro" id="IPR001296">
    <property type="entry name" value="Glyco_trans_1"/>
</dbReference>
<dbReference type="RefSeq" id="WP_010010417.1">
    <property type="nucleotide sequence ID" value="NZ_AZCN01000001.1"/>
</dbReference>
<dbReference type="eggNOG" id="COG0438">
    <property type="taxonomic scope" value="Bacteria"/>
</dbReference>
<dbReference type="AlphaFoldDB" id="A0A0R1FHV0"/>
<accession>A0A0R1FHV0</accession>